<evidence type="ECO:0000313" key="1">
    <source>
        <dbReference type="EMBL" id="KAG6737228.1"/>
    </source>
</evidence>
<sequence length="195" mass="22176">MFFLYIMQVRGCPAILCDSKITFLVESCYLVALKDLIIDFQGSICSHNQISMWIQCCDKSDFFLCLEFMKCLSNLIFFSSHAFITGELASIQYRLIEYGDGVPQVDVDNSGAIDSFLAATVHLTELQNSLTKMLAEATTRPQSDQDYDSNNENPFRLKGYSTGWIASRLKRSKLMFENREEEDYWGNAGLYLLGS</sequence>
<evidence type="ECO:0000313" key="2">
    <source>
        <dbReference type="Proteomes" id="UP000886885"/>
    </source>
</evidence>
<gene>
    <name evidence="1" type="ORF">POTOM_058741</name>
</gene>
<keyword evidence="2" id="KW-1185">Reference proteome</keyword>
<name>A0A8X7XNH5_POPTO</name>
<protein>
    <submittedName>
        <fullName evidence="1">Uncharacterized protein</fullName>
    </submittedName>
</protein>
<proteinExistence type="predicted"/>
<dbReference type="Proteomes" id="UP000886885">
    <property type="component" value="Chromosome 19D"/>
</dbReference>
<comment type="caution">
    <text evidence="1">The sequence shown here is derived from an EMBL/GenBank/DDBJ whole genome shotgun (WGS) entry which is preliminary data.</text>
</comment>
<accession>A0A8X7XNH5</accession>
<dbReference type="EMBL" id="JAAWWB010000038">
    <property type="protein sequence ID" value="KAG6737228.1"/>
    <property type="molecule type" value="Genomic_DNA"/>
</dbReference>
<organism evidence="1 2">
    <name type="scientific">Populus tomentosa</name>
    <name type="common">Chinese white poplar</name>
    <dbReference type="NCBI Taxonomy" id="118781"/>
    <lineage>
        <taxon>Eukaryota</taxon>
        <taxon>Viridiplantae</taxon>
        <taxon>Streptophyta</taxon>
        <taxon>Embryophyta</taxon>
        <taxon>Tracheophyta</taxon>
        <taxon>Spermatophyta</taxon>
        <taxon>Magnoliopsida</taxon>
        <taxon>eudicotyledons</taxon>
        <taxon>Gunneridae</taxon>
        <taxon>Pentapetalae</taxon>
        <taxon>rosids</taxon>
        <taxon>fabids</taxon>
        <taxon>Malpighiales</taxon>
        <taxon>Salicaceae</taxon>
        <taxon>Saliceae</taxon>
        <taxon>Populus</taxon>
    </lineage>
</organism>
<dbReference type="AlphaFoldDB" id="A0A8X7XNH5"/>
<reference evidence="1" key="1">
    <citation type="journal article" date="2020" name="bioRxiv">
        <title>Hybrid origin of Populus tomentosa Carr. identified through genome sequencing and phylogenomic analysis.</title>
        <authorList>
            <person name="An X."/>
            <person name="Gao K."/>
            <person name="Chen Z."/>
            <person name="Li J."/>
            <person name="Yang X."/>
            <person name="Yang X."/>
            <person name="Zhou J."/>
            <person name="Guo T."/>
            <person name="Zhao T."/>
            <person name="Huang S."/>
            <person name="Miao D."/>
            <person name="Khan W.U."/>
            <person name="Rao P."/>
            <person name="Ye M."/>
            <person name="Lei B."/>
            <person name="Liao W."/>
            <person name="Wang J."/>
            <person name="Ji L."/>
            <person name="Li Y."/>
            <person name="Guo B."/>
            <person name="Mustafa N.S."/>
            <person name="Li S."/>
            <person name="Yun Q."/>
            <person name="Keller S.R."/>
            <person name="Mao J."/>
            <person name="Zhang R."/>
            <person name="Strauss S.H."/>
        </authorList>
    </citation>
    <scope>NUCLEOTIDE SEQUENCE</scope>
    <source>
        <strain evidence="1">GM15</strain>
        <tissue evidence="1">Leaf</tissue>
    </source>
</reference>